<evidence type="ECO:0000313" key="2">
    <source>
        <dbReference type="Proteomes" id="UP000501802"/>
    </source>
</evidence>
<dbReference type="RefSeq" id="WP_167206798.1">
    <property type="nucleotide sequence ID" value="NZ_CP050063.1"/>
</dbReference>
<proteinExistence type="predicted"/>
<dbReference type="AlphaFoldDB" id="A0A6G9AJB8"/>
<dbReference type="Gene3D" id="3.40.1260.10">
    <property type="entry name" value="DsrEFH-like"/>
    <property type="match status" value="1"/>
</dbReference>
<keyword evidence="2" id="KW-1185">Reference proteome</keyword>
<name>A0A6G9AJB8_9BACT</name>
<dbReference type="InterPro" id="IPR027396">
    <property type="entry name" value="DsrEFH-like"/>
</dbReference>
<accession>A0A6G9AJB8</accession>
<dbReference type="InterPro" id="IPR006311">
    <property type="entry name" value="TAT_signal"/>
</dbReference>
<organism evidence="1 2">
    <name type="scientific">Spirosoma aureum</name>
    <dbReference type="NCBI Taxonomy" id="2692134"/>
    <lineage>
        <taxon>Bacteria</taxon>
        <taxon>Pseudomonadati</taxon>
        <taxon>Bacteroidota</taxon>
        <taxon>Cytophagia</taxon>
        <taxon>Cytophagales</taxon>
        <taxon>Cytophagaceae</taxon>
        <taxon>Spirosoma</taxon>
    </lineage>
</organism>
<dbReference type="SUPFAM" id="SSF75169">
    <property type="entry name" value="DsrEFH-like"/>
    <property type="match status" value="1"/>
</dbReference>
<gene>
    <name evidence="1" type="ORF">G8759_08005</name>
</gene>
<sequence length="234" mass="25359">MKPMNDNQSTPRREFLGALTSGVAALSVATFVNPQAAQAGLEPVLENSVESADTWFNDIKGKHKVVFDATRPHGLFPFAWPRVFLMTNGATGTPEAENSVVVVLRHDAIPYAFEDRLWEKYKFGDVFKADDPATNKPATRNPFWKPKAGDYKFPGIGNVAIGINELQASGVKFCVCEAAMSVYSAAVAQGINQKPDDVKKDWLSGLLPGIQPVPSGVWALGRAQEKGCAYIFAG</sequence>
<dbReference type="PROSITE" id="PS51318">
    <property type="entry name" value="TAT"/>
    <property type="match status" value="1"/>
</dbReference>
<evidence type="ECO:0000313" key="1">
    <source>
        <dbReference type="EMBL" id="QIP12567.1"/>
    </source>
</evidence>
<dbReference type="Proteomes" id="UP000501802">
    <property type="component" value="Chromosome"/>
</dbReference>
<dbReference type="EMBL" id="CP050063">
    <property type="protein sequence ID" value="QIP12567.1"/>
    <property type="molecule type" value="Genomic_DNA"/>
</dbReference>
<protein>
    <recommendedName>
        <fullName evidence="3">Twin-arginine translocation signal domain-containing protein</fullName>
    </recommendedName>
</protein>
<evidence type="ECO:0008006" key="3">
    <source>
        <dbReference type="Google" id="ProtNLM"/>
    </source>
</evidence>
<dbReference type="KEGG" id="spib:G8759_08005"/>
<reference evidence="1 2" key="1">
    <citation type="submission" date="2020-03" db="EMBL/GenBank/DDBJ databases">
        <authorList>
            <person name="Kim M.K."/>
        </authorList>
    </citation>
    <scope>NUCLEOTIDE SEQUENCE [LARGE SCALE GENOMIC DNA]</scope>
    <source>
        <strain evidence="1 2">BT328</strain>
    </source>
</reference>